<dbReference type="EMBL" id="JBFDAA010000007">
    <property type="protein sequence ID" value="KAL1130643.1"/>
    <property type="molecule type" value="Genomic_DNA"/>
</dbReference>
<reference evidence="8 9" key="1">
    <citation type="submission" date="2024-07" db="EMBL/GenBank/DDBJ databases">
        <title>Chromosome-level genome assembly of the water stick insect Ranatra chinensis (Heteroptera: Nepidae).</title>
        <authorList>
            <person name="Liu X."/>
        </authorList>
    </citation>
    <scope>NUCLEOTIDE SEQUENCE [LARGE SCALE GENOMIC DNA]</scope>
    <source>
        <strain evidence="8">Cailab_2021Rc</strain>
        <tissue evidence="8">Muscle</tissue>
    </source>
</reference>
<feature type="region of interest" description="Disordered" evidence="5">
    <location>
        <begin position="364"/>
        <end position="383"/>
    </location>
</feature>
<feature type="domain" description="Sugar phosphate transporter" evidence="7">
    <location>
        <begin position="33"/>
        <end position="327"/>
    </location>
</feature>
<comment type="caution">
    <text evidence="8">The sequence shown here is derived from an EMBL/GenBank/DDBJ whole genome shotgun (WGS) entry which is preliminary data.</text>
</comment>
<evidence type="ECO:0000256" key="6">
    <source>
        <dbReference type="SAM" id="Phobius"/>
    </source>
</evidence>
<name>A0ABD0Z3I1_9HEMI</name>
<gene>
    <name evidence="8" type="ORF">AAG570_011885</name>
</gene>
<protein>
    <recommendedName>
        <fullName evidence="7">Sugar phosphate transporter domain-containing protein</fullName>
    </recommendedName>
</protein>
<feature type="transmembrane region" description="Helical" evidence="6">
    <location>
        <begin position="152"/>
        <end position="170"/>
    </location>
</feature>
<evidence type="ECO:0000313" key="9">
    <source>
        <dbReference type="Proteomes" id="UP001558652"/>
    </source>
</evidence>
<evidence type="ECO:0000256" key="4">
    <source>
        <dbReference type="ARBA" id="ARBA00023136"/>
    </source>
</evidence>
<proteinExistence type="predicted"/>
<evidence type="ECO:0000313" key="8">
    <source>
        <dbReference type="EMBL" id="KAL1130643.1"/>
    </source>
</evidence>
<keyword evidence="3 6" id="KW-1133">Transmembrane helix</keyword>
<dbReference type="PANTHER" id="PTHR11132">
    <property type="entry name" value="SOLUTE CARRIER FAMILY 35"/>
    <property type="match status" value="1"/>
</dbReference>
<evidence type="ECO:0000256" key="2">
    <source>
        <dbReference type="ARBA" id="ARBA00022692"/>
    </source>
</evidence>
<dbReference type="GO" id="GO:0016020">
    <property type="term" value="C:membrane"/>
    <property type="evidence" value="ECO:0007669"/>
    <property type="project" value="UniProtKB-SubCell"/>
</dbReference>
<organism evidence="8 9">
    <name type="scientific">Ranatra chinensis</name>
    <dbReference type="NCBI Taxonomy" id="642074"/>
    <lineage>
        <taxon>Eukaryota</taxon>
        <taxon>Metazoa</taxon>
        <taxon>Ecdysozoa</taxon>
        <taxon>Arthropoda</taxon>
        <taxon>Hexapoda</taxon>
        <taxon>Insecta</taxon>
        <taxon>Pterygota</taxon>
        <taxon>Neoptera</taxon>
        <taxon>Paraneoptera</taxon>
        <taxon>Hemiptera</taxon>
        <taxon>Heteroptera</taxon>
        <taxon>Panheteroptera</taxon>
        <taxon>Nepomorpha</taxon>
        <taxon>Nepidae</taxon>
        <taxon>Ranatrinae</taxon>
        <taxon>Ranatra</taxon>
    </lineage>
</organism>
<feature type="transmembrane region" description="Helical" evidence="6">
    <location>
        <begin position="221"/>
        <end position="242"/>
    </location>
</feature>
<evidence type="ECO:0000256" key="3">
    <source>
        <dbReference type="ARBA" id="ARBA00022989"/>
    </source>
</evidence>
<feature type="transmembrane region" description="Helical" evidence="6">
    <location>
        <begin position="27"/>
        <end position="48"/>
    </location>
</feature>
<keyword evidence="2 6" id="KW-0812">Transmembrane</keyword>
<evidence type="ECO:0000256" key="5">
    <source>
        <dbReference type="SAM" id="MobiDB-lite"/>
    </source>
</evidence>
<dbReference type="InterPro" id="IPR050186">
    <property type="entry name" value="TPT_transporter"/>
</dbReference>
<comment type="subcellular location">
    <subcellularLocation>
        <location evidence="1">Membrane</location>
        <topology evidence="1">Multi-pass membrane protein</topology>
    </subcellularLocation>
</comment>
<feature type="transmembrane region" description="Helical" evidence="6">
    <location>
        <begin position="60"/>
        <end position="81"/>
    </location>
</feature>
<dbReference type="InterPro" id="IPR004853">
    <property type="entry name" value="Sugar_P_trans_dom"/>
</dbReference>
<keyword evidence="9" id="KW-1185">Reference proteome</keyword>
<dbReference type="AlphaFoldDB" id="A0ABD0Z3I1"/>
<dbReference type="Pfam" id="PF03151">
    <property type="entry name" value="TPT"/>
    <property type="match status" value="1"/>
</dbReference>
<dbReference type="Proteomes" id="UP001558652">
    <property type="component" value="Unassembled WGS sequence"/>
</dbReference>
<feature type="transmembrane region" description="Helical" evidence="6">
    <location>
        <begin position="101"/>
        <end position="119"/>
    </location>
</feature>
<feature type="compositionally biased region" description="Acidic residues" evidence="5">
    <location>
        <begin position="369"/>
        <end position="381"/>
    </location>
</feature>
<keyword evidence="4 6" id="KW-0472">Membrane</keyword>
<feature type="transmembrane region" description="Helical" evidence="6">
    <location>
        <begin position="315"/>
        <end position="334"/>
    </location>
</feature>
<feature type="transmembrane region" description="Helical" evidence="6">
    <location>
        <begin position="285"/>
        <end position="303"/>
    </location>
</feature>
<feature type="transmembrane region" description="Helical" evidence="6">
    <location>
        <begin position="254"/>
        <end position="273"/>
    </location>
</feature>
<sequence length="394" mass="43180">MARVLLQPNGSGQSGDKPLFHKGCLGFVLWSATVILIYFALSIGLTFYQRWFLQKFHYPLVVVMCHLMIKLMVAALFRSLWQCWSRRQRVRVSWSNTIRRIAPMGLFSGLDIAFSNWGLEFITVSLYTMTKSTSIVFILIFALLLKLEQKSWSLFLIVSMISGGLAMFTYKATQFNLLGFLLVLFASVSSGVRWTVAQYVMQRSELGLDHPLDMLYHVQPWMLLSVLPIVAAFEAGSLLHIVSSAVDGGNMGHAFHISASIVGGALIALAMELTEYLIISRMSSLTLSVAGIFKEVCTLVLAVEWQGDEMSRLNAFGLLLCLGGIVCHVVHKAARNRSGGGMSGSGGGASSSGVSASAHFLAGDASTTTDEEDDPRDDDSSTEVLFSVLHSRDR</sequence>
<feature type="transmembrane region" description="Helical" evidence="6">
    <location>
        <begin position="176"/>
        <end position="200"/>
    </location>
</feature>
<evidence type="ECO:0000256" key="1">
    <source>
        <dbReference type="ARBA" id="ARBA00004141"/>
    </source>
</evidence>
<feature type="transmembrane region" description="Helical" evidence="6">
    <location>
        <begin position="125"/>
        <end position="145"/>
    </location>
</feature>
<accession>A0ABD0Z3I1</accession>
<evidence type="ECO:0000259" key="7">
    <source>
        <dbReference type="Pfam" id="PF03151"/>
    </source>
</evidence>